<feature type="region of interest" description="Disordered" evidence="1">
    <location>
        <begin position="1"/>
        <end position="70"/>
    </location>
</feature>
<evidence type="ECO:0000313" key="3">
    <source>
        <dbReference type="Proteomes" id="UP001054252"/>
    </source>
</evidence>
<reference evidence="2 3" key="1">
    <citation type="journal article" date="2021" name="Commun. Biol.">
        <title>The genome of Shorea leprosula (Dipterocarpaceae) highlights the ecological relevance of drought in aseasonal tropical rainforests.</title>
        <authorList>
            <person name="Ng K.K.S."/>
            <person name="Kobayashi M.J."/>
            <person name="Fawcett J.A."/>
            <person name="Hatakeyama M."/>
            <person name="Paape T."/>
            <person name="Ng C.H."/>
            <person name="Ang C.C."/>
            <person name="Tnah L.H."/>
            <person name="Lee C.T."/>
            <person name="Nishiyama T."/>
            <person name="Sese J."/>
            <person name="O'Brien M.J."/>
            <person name="Copetti D."/>
            <person name="Mohd Noor M.I."/>
            <person name="Ong R.C."/>
            <person name="Putra M."/>
            <person name="Sireger I.Z."/>
            <person name="Indrioko S."/>
            <person name="Kosugi Y."/>
            <person name="Izuno A."/>
            <person name="Isagi Y."/>
            <person name="Lee S.L."/>
            <person name="Shimizu K.K."/>
        </authorList>
    </citation>
    <scope>NUCLEOTIDE SEQUENCE [LARGE SCALE GENOMIC DNA]</scope>
    <source>
        <strain evidence="2">214</strain>
    </source>
</reference>
<gene>
    <name evidence="2" type="ORF">SLEP1_g51250</name>
</gene>
<sequence>MSVEFADVRSPMPSRQPEPPPPGPAHVSPSPRAPRGVGRYIPPRPLSSKNNPRKFSAQGCGVNDTVCGSP</sequence>
<organism evidence="2 3">
    <name type="scientific">Rubroshorea leprosula</name>
    <dbReference type="NCBI Taxonomy" id="152421"/>
    <lineage>
        <taxon>Eukaryota</taxon>
        <taxon>Viridiplantae</taxon>
        <taxon>Streptophyta</taxon>
        <taxon>Embryophyta</taxon>
        <taxon>Tracheophyta</taxon>
        <taxon>Spermatophyta</taxon>
        <taxon>Magnoliopsida</taxon>
        <taxon>eudicotyledons</taxon>
        <taxon>Gunneridae</taxon>
        <taxon>Pentapetalae</taxon>
        <taxon>rosids</taxon>
        <taxon>malvids</taxon>
        <taxon>Malvales</taxon>
        <taxon>Dipterocarpaceae</taxon>
        <taxon>Rubroshorea</taxon>
    </lineage>
</organism>
<accession>A0AAV5M4Q1</accession>
<dbReference type="AlphaFoldDB" id="A0AAV5M4Q1"/>
<name>A0AAV5M4Q1_9ROSI</name>
<keyword evidence="3" id="KW-1185">Reference proteome</keyword>
<evidence type="ECO:0000256" key="1">
    <source>
        <dbReference type="SAM" id="MobiDB-lite"/>
    </source>
</evidence>
<feature type="compositionally biased region" description="Pro residues" evidence="1">
    <location>
        <begin position="14"/>
        <end position="24"/>
    </location>
</feature>
<evidence type="ECO:0000313" key="2">
    <source>
        <dbReference type="EMBL" id="GKV44019.1"/>
    </source>
</evidence>
<protein>
    <submittedName>
        <fullName evidence="2">Uncharacterized protein</fullName>
    </submittedName>
</protein>
<dbReference type="Proteomes" id="UP001054252">
    <property type="component" value="Unassembled WGS sequence"/>
</dbReference>
<dbReference type="EMBL" id="BPVZ01000176">
    <property type="protein sequence ID" value="GKV44019.1"/>
    <property type="molecule type" value="Genomic_DNA"/>
</dbReference>
<comment type="caution">
    <text evidence="2">The sequence shown here is derived from an EMBL/GenBank/DDBJ whole genome shotgun (WGS) entry which is preliminary data.</text>
</comment>
<proteinExistence type="predicted"/>